<reference evidence="2" key="1">
    <citation type="submission" date="2021-02" db="EMBL/GenBank/DDBJ databases">
        <authorList>
            <person name="Nowell W R."/>
        </authorList>
    </citation>
    <scope>NUCLEOTIDE SEQUENCE</scope>
</reference>
<name>A0A814PE38_ADIRI</name>
<feature type="transmembrane region" description="Helical" evidence="1">
    <location>
        <begin position="235"/>
        <end position="253"/>
    </location>
</feature>
<evidence type="ECO:0000313" key="2">
    <source>
        <dbReference type="EMBL" id="CAF1104032.1"/>
    </source>
</evidence>
<dbReference type="EMBL" id="CAJNOR010001236">
    <property type="protein sequence ID" value="CAF1104032.1"/>
    <property type="molecule type" value="Genomic_DNA"/>
</dbReference>
<comment type="caution">
    <text evidence="2">The sequence shown here is derived from an EMBL/GenBank/DDBJ whole genome shotgun (WGS) entry which is preliminary data.</text>
</comment>
<feature type="transmembrane region" description="Helical" evidence="1">
    <location>
        <begin position="193"/>
        <end position="223"/>
    </location>
</feature>
<keyword evidence="1" id="KW-1133">Transmembrane helix</keyword>
<proteinExistence type="predicted"/>
<gene>
    <name evidence="2" type="ORF">XAT740_LOCUS18509</name>
</gene>
<organism evidence="2 3">
    <name type="scientific">Adineta ricciae</name>
    <name type="common">Rotifer</name>
    <dbReference type="NCBI Taxonomy" id="249248"/>
    <lineage>
        <taxon>Eukaryota</taxon>
        <taxon>Metazoa</taxon>
        <taxon>Spiralia</taxon>
        <taxon>Gnathifera</taxon>
        <taxon>Rotifera</taxon>
        <taxon>Eurotatoria</taxon>
        <taxon>Bdelloidea</taxon>
        <taxon>Adinetida</taxon>
        <taxon>Adinetidae</taxon>
        <taxon>Adineta</taxon>
    </lineage>
</organism>
<sequence>MFQQGMSNVALFSYQKKITLGKSIGVSTQDRLMSTSFRFEINKGKPDHSSIRMQKAAESEELHLKQLKELEQNKYQKFKSDWAERSAWSNVASRETAANKQREQELFLLRKAHLTARRAALATLLQNEQVLYEHEFRRNGQALYKDMFQMWNCMQNFLQQIQTEVKTRDWKQQINASLVYARQLLEINQEQSIYTLATILIIHLIFGWNVYLFGVLLVVYFLVSVFEYSVTINELDWLVYCAVYVTFSVVEYSCLHYQFPFYVIYMIKCICLPGFLFPDEIYDNIIIFQRSVCEFILNYNKQNQEFYNAKAGQSNIEDACTYDQYNNPIDGAYDLGRDGAFTGYRILIGQFYKSGDMKAPIDALEKKGFHVENVKTELEFISKLRSEHYQIAWVISSSSIEQVSFISTLIDFHAAGGAIFLFADNVPYVSHASGFLNKKFGISLIGNYPGNKTLVFNENGYLEAGHFGQHEIFTGIKNLFEGVTICHPIQSRITASQAMNTLATATDGQSCISVFEPPAGSSEGRLCLDCGFTKLFINWNSAGTARFVVNASCWLAKAIK</sequence>
<protein>
    <submittedName>
        <fullName evidence="2">Uncharacterized protein</fullName>
    </submittedName>
</protein>
<evidence type="ECO:0000313" key="3">
    <source>
        <dbReference type="Proteomes" id="UP000663828"/>
    </source>
</evidence>
<keyword evidence="1" id="KW-0812">Transmembrane</keyword>
<dbReference type="AlphaFoldDB" id="A0A814PE38"/>
<accession>A0A814PE38</accession>
<keyword evidence="1" id="KW-0472">Membrane</keyword>
<evidence type="ECO:0000256" key="1">
    <source>
        <dbReference type="SAM" id="Phobius"/>
    </source>
</evidence>
<keyword evidence="3" id="KW-1185">Reference proteome</keyword>
<dbReference type="Proteomes" id="UP000663828">
    <property type="component" value="Unassembled WGS sequence"/>
</dbReference>